<reference evidence="2 3" key="1">
    <citation type="journal article" date="2019" name="Int. J. Syst. Evol. Microbiol.">
        <title>Lactobacillus salitolerans sp. nov., a novel lactic acid bacterium isolated from spent mushroom substrates.</title>
        <authorList>
            <person name="Tohno M."/>
            <person name="Tanizawa Y."/>
            <person name="Kojima Y."/>
            <person name="Sakamoto M."/>
            <person name="Nakamura Y."/>
            <person name="Ohkuma M."/>
            <person name="Kobayashi H."/>
        </authorList>
    </citation>
    <scope>NUCLEOTIDE SEQUENCE [LARGE SCALE GENOMIC DNA]</scope>
    <source>
        <strain evidence="2 3">YK43</strain>
    </source>
</reference>
<accession>A0A401IW97</accession>
<dbReference type="AlphaFoldDB" id="A0A401IW97"/>
<protein>
    <submittedName>
        <fullName evidence="2">Uncharacterized protein</fullName>
    </submittedName>
</protein>
<keyword evidence="1" id="KW-1133">Transmembrane helix</keyword>
<comment type="caution">
    <text evidence="2">The sequence shown here is derived from an EMBL/GenBank/DDBJ whole genome shotgun (WGS) entry which is preliminary data.</text>
</comment>
<gene>
    <name evidence="2" type="ORF">LFYK43_22510</name>
</gene>
<dbReference type="EMBL" id="BFFP01000056">
    <property type="protein sequence ID" value="GBG95792.1"/>
    <property type="molecule type" value="Genomic_DNA"/>
</dbReference>
<keyword evidence="1" id="KW-0472">Membrane</keyword>
<organism evidence="2 3">
    <name type="scientific">Ligilactobacillus salitolerans</name>
    <dbReference type="NCBI Taxonomy" id="1808352"/>
    <lineage>
        <taxon>Bacteria</taxon>
        <taxon>Bacillati</taxon>
        <taxon>Bacillota</taxon>
        <taxon>Bacilli</taxon>
        <taxon>Lactobacillales</taxon>
        <taxon>Lactobacillaceae</taxon>
        <taxon>Ligilactobacillus</taxon>
    </lineage>
</organism>
<name>A0A401IW97_9LACO</name>
<keyword evidence="3" id="KW-1185">Reference proteome</keyword>
<keyword evidence="1" id="KW-0812">Transmembrane</keyword>
<sequence length="58" mass="6713">MEQHSVVRTNTAASIRAFDQHKVPDWWRSFFASLAILVSYLLQVLLPKSPRIVTKDFP</sequence>
<evidence type="ECO:0000313" key="2">
    <source>
        <dbReference type="EMBL" id="GBG95792.1"/>
    </source>
</evidence>
<evidence type="ECO:0000313" key="3">
    <source>
        <dbReference type="Proteomes" id="UP000286848"/>
    </source>
</evidence>
<evidence type="ECO:0000256" key="1">
    <source>
        <dbReference type="SAM" id="Phobius"/>
    </source>
</evidence>
<dbReference type="Proteomes" id="UP000286848">
    <property type="component" value="Unassembled WGS sequence"/>
</dbReference>
<feature type="transmembrane region" description="Helical" evidence="1">
    <location>
        <begin position="26"/>
        <end position="46"/>
    </location>
</feature>
<proteinExistence type="predicted"/>